<feature type="domain" description="ZZ-type" evidence="6">
    <location>
        <begin position="256"/>
        <end position="314"/>
    </location>
</feature>
<dbReference type="InterPro" id="IPR052260">
    <property type="entry name" value="Autophagy_Rcpt_SigReg"/>
</dbReference>
<feature type="compositionally biased region" description="Basic and acidic residues" evidence="5">
    <location>
        <begin position="487"/>
        <end position="503"/>
    </location>
</feature>
<evidence type="ECO:0000256" key="5">
    <source>
        <dbReference type="SAM" id="MobiDB-lite"/>
    </source>
</evidence>
<evidence type="ECO:0000256" key="4">
    <source>
        <dbReference type="PROSITE-ProRule" id="PRU00228"/>
    </source>
</evidence>
<dbReference type="PANTHER" id="PTHR15090:SF8">
    <property type="entry name" value="ZZ-TYPE ZINC FINGER-CONTAINING PROTEIN"/>
    <property type="match status" value="1"/>
</dbReference>
<accession>C5KVN0</accession>
<dbReference type="InterPro" id="IPR000270">
    <property type="entry name" value="PB1_dom"/>
</dbReference>
<dbReference type="Gene3D" id="3.30.60.90">
    <property type="match status" value="2"/>
</dbReference>
<dbReference type="GeneID" id="9046756"/>
<dbReference type="SUPFAM" id="SSF57850">
    <property type="entry name" value="RING/U-box"/>
    <property type="match status" value="2"/>
</dbReference>
<dbReference type="PROSITE" id="PS50135">
    <property type="entry name" value="ZF_ZZ_2"/>
    <property type="match status" value="2"/>
</dbReference>
<sequence>MSDPIVLKLHFNSDIVRVRLESSSECGTCAQVRSYITNTWPLLAQQEFSIYYVDDEGDKCLLNDRSLPDAREVAKEMAVANKKSTPTMELFIDEQNKEETPEPRQSAAPNSFPTFASCDVCGEYPIVGMRHKCNTCADYDMCDACFNARTPETHDPSHDFAQFPGAPPMPPMFPWFMKGGKGNGKGKGKGKGEGKGKGFYSCHGGKGKGHFVGSPEYGFHGCFGGKGKAADPDWLKDICSQGKAAVEEFIKTSGIHPGIACDVCNTSPIVGIRYKCLTCPNYDLCGECFNNKEVVHEHSKEDFWAMTPEDTIDLWQADEKPADAKASDKKEENPPAQHDDKSSTSDAGSWTEVNHHEEVGAPSCAQLDAEQNKKDETIAAAAAADQSRNDEEPSATQREASDGDSRPQEQQQEPAEVLINLMSNLGLVQNRDAAGRFVRDVMSASQDITTMVNHFRTHAEAVQEQMRQAQEQMNRSQQQQQQGGEGDEQHKSTEEEGGQSKKE</sequence>
<name>C5KVN0_PERM5</name>
<feature type="region of interest" description="Disordered" evidence="5">
    <location>
        <begin position="460"/>
        <end position="503"/>
    </location>
</feature>
<dbReference type="SMART" id="SM00291">
    <property type="entry name" value="ZnF_ZZ"/>
    <property type="match status" value="2"/>
</dbReference>
<proteinExistence type="predicted"/>
<keyword evidence="2 4" id="KW-0863">Zinc-finger</keyword>
<dbReference type="Pfam" id="PF00569">
    <property type="entry name" value="ZZ"/>
    <property type="match status" value="2"/>
</dbReference>
<dbReference type="Proteomes" id="UP000007800">
    <property type="component" value="Unassembled WGS sequence"/>
</dbReference>
<dbReference type="RefSeq" id="XP_002779620.1">
    <property type="nucleotide sequence ID" value="XM_002779574.1"/>
</dbReference>
<dbReference type="CDD" id="cd02340">
    <property type="entry name" value="ZZ_NBR1_like"/>
    <property type="match status" value="1"/>
</dbReference>
<feature type="domain" description="ZZ-type" evidence="6">
    <location>
        <begin position="113"/>
        <end position="168"/>
    </location>
</feature>
<gene>
    <name evidence="7" type="ORF">Pmar_PMAR011078</name>
</gene>
<dbReference type="EMBL" id="GG676694">
    <property type="protein sequence ID" value="EER11415.1"/>
    <property type="molecule type" value="Genomic_DNA"/>
</dbReference>
<evidence type="ECO:0000256" key="2">
    <source>
        <dbReference type="ARBA" id="ARBA00022771"/>
    </source>
</evidence>
<dbReference type="AlphaFoldDB" id="C5KVN0"/>
<keyword evidence="8" id="KW-1185">Reference proteome</keyword>
<evidence type="ECO:0000256" key="3">
    <source>
        <dbReference type="ARBA" id="ARBA00022833"/>
    </source>
</evidence>
<reference evidence="7 8" key="1">
    <citation type="submission" date="2008-07" db="EMBL/GenBank/DDBJ databases">
        <authorList>
            <person name="El-Sayed N."/>
            <person name="Caler E."/>
            <person name="Inman J."/>
            <person name="Amedeo P."/>
            <person name="Hass B."/>
            <person name="Wortman J."/>
        </authorList>
    </citation>
    <scope>NUCLEOTIDE SEQUENCE [LARGE SCALE GENOMIC DNA]</scope>
    <source>
        <strain evidence="8">ATCC 50983 / TXsc</strain>
    </source>
</reference>
<evidence type="ECO:0000313" key="8">
    <source>
        <dbReference type="Proteomes" id="UP000007800"/>
    </source>
</evidence>
<feature type="compositionally biased region" description="Basic and acidic residues" evidence="5">
    <location>
        <begin position="321"/>
        <end position="343"/>
    </location>
</feature>
<dbReference type="InterPro" id="IPR043145">
    <property type="entry name" value="Znf_ZZ_sf"/>
</dbReference>
<feature type="region of interest" description="Disordered" evidence="5">
    <location>
        <begin position="321"/>
        <end position="349"/>
    </location>
</feature>
<evidence type="ECO:0000259" key="6">
    <source>
        <dbReference type="PROSITE" id="PS50135"/>
    </source>
</evidence>
<dbReference type="OrthoDB" id="437878at2759"/>
<dbReference type="GO" id="GO:0008270">
    <property type="term" value="F:zinc ion binding"/>
    <property type="evidence" value="ECO:0007669"/>
    <property type="project" value="UniProtKB-KW"/>
</dbReference>
<dbReference type="Pfam" id="PF00564">
    <property type="entry name" value="PB1"/>
    <property type="match status" value="1"/>
</dbReference>
<evidence type="ECO:0000313" key="7">
    <source>
        <dbReference type="EMBL" id="EER11415.1"/>
    </source>
</evidence>
<feature type="compositionally biased region" description="Low complexity" evidence="5">
    <location>
        <begin position="468"/>
        <end position="482"/>
    </location>
</feature>
<dbReference type="SUPFAM" id="SSF54277">
    <property type="entry name" value="CAD &amp; PB1 domains"/>
    <property type="match status" value="1"/>
</dbReference>
<evidence type="ECO:0000256" key="1">
    <source>
        <dbReference type="ARBA" id="ARBA00022723"/>
    </source>
</evidence>
<dbReference type="InParanoid" id="C5KVN0"/>
<dbReference type="Gene3D" id="3.10.20.90">
    <property type="entry name" value="Phosphatidylinositol 3-kinase Catalytic Subunit, Chain A, domain 1"/>
    <property type="match status" value="1"/>
</dbReference>
<dbReference type="InterPro" id="IPR000433">
    <property type="entry name" value="Znf_ZZ"/>
</dbReference>
<dbReference type="PROSITE" id="PS01357">
    <property type="entry name" value="ZF_ZZ_1"/>
    <property type="match status" value="1"/>
</dbReference>
<feature type="region of interest" description="Disordered" evidence="5">
    <location>
        <begin position="380"/>
        <end position="412"/>
    </location>
</feature>
<dbReference type="PANTHER" id="PTHR15090">
    <property type="entry name" value="SEQUESTOSOME 1-RELATED"/>
    <property type="match status" value="1"/>
</dbReference>
<organism evidence="8">
    <name type="scientific">Perkinsus marinus (strain ATCC 50983 / TXsc)</name>
    <dbReference type="NCBI Taxonomy" id="423536"/>
    <lineage>
        <taxon>Eukaryota</taxon>
        <taxon>Sar</taxon>
        <taxon>Alveolata</taxon>
        <taxon>Perkinsozoa</taxon>
        <taxon>Perkinsea</taxon>
        <taxon>Perkinsida</taxon>
        <taxon>Perkinsidae</taxon>
        <taxon>Perkinsus</taxon>
    </lineage>
</organism>
<keyword evidence="3" id="KW-0862">Zinc</keyword>
<dbReference type="CDD" id="cd05992">
    <property type="entry name" value="PB1"/>
    <property type="match status" value="1"/>
</dbReference>
<keyword evidence="1" id="KW-0479">Metal-binding</keyword>
<protein>
    <recommendedName>
        <fullName evidence="6">ZZ-type domain-containing protein</fullName>
    </recommendedName>
</protein>